<proteinExistence type="predicted"/>
<dbReference type="Proteomes" id="UP000076128">
    <property type="component" value="Chromosome"/>
</dbReference>
<feature type="region of interest" description="Disordered" evidence="1">
    <location>
        <begin position="131"/>
        <end position="159"/>
    </location>
</feature>
<keyword evidence="3" id="KW-1185">Reference proteome</keyword>
<protein>
    <submittedName>
        <fullName evidence="2">Uncharacterized protein</fullName>
    </submittedName>
</protein>
<evidence type="ECO:0000313" key="3">
    <source>
        <dbReference type="Proteomes" id="UP000076128"/>
    </source>
</evidence>
<feature type="compositionally biased region" description="Acidic residues" evidence="1">
    <location>
        <begin position="141"/>
        <end position="158"/>
    </location>
</feature>
<reference evidence="2 3" key="1">
    <citation type="submission" date="2015-09" db="EMBL/GenBank/DDBJ databases">
        <title>Complete genome sequence of Defluviimonas alba cai42t isolated from an oilfield in Xinjiang.</title>
        <authorList>
            <person name="Geng S."/>
            <person name="Pan X."/>
            <person name="Wu X."/>
        </authorList>
    </citation>
    <scope>NUCLEOTIDE SEQUENCE [LARGE SCALE GENOMIC DNA]</scope>
    <source>
        <strain evidence="3">cai42</strain>
    </source>
</reference>
<accession>A0A161GWH1</accession>
<dbReference type="EMBL" id="CP012661">
    <property type="protein sequence ID" value="AMY68979.1"/>
    <property type="molecule type" value="Genomic_DNA"/>
</dbReference>
<evidence type="ECO:0000256" key="1">
    <source>
        <dbReference type="SAM" id="MobiDB-lite"/>
    </source>
</evidence>
<organism evidence="2 3">
    <name type="scientific">Frigidibacter mobilis</name>
    <dbReference type="NCBI Taxonomy" id="1335048"/>
    <lineage>
        <taxon>Bacteria</taxon>
        <taxon>Pseudomonadati</taxon>
        <taxon>Pseudomonadota</taxon>
        <taxon>Alphaproteobacteria</taxon>
        <taxon>Rhodobacterales</taxon>
        <taxon>Paracoccaceae</taxon>
        <taxon>Frigidibacter</taxon>
    </lineage>
</organism>
<sequence>MTKLKISELLSQLPPAARLLLAERLRAVGEIAPGAGPESAFEGLFELEGDRDVLDCQDAYEAALAACETDECRAGAAFAMRSCMRACKAGHGSFKAAGYRADPALLARWSALPLLEREAAAARLGLQLGEGGLPKARADDLPPEPEPEPEPEDPDASPEDICRRNCFRSYRRTMQICAASGGDEACFLAAQIGLQSCMEGCRSD</sequence>
<dbReference type="RefSeq" id="WP_066812176.1">
    <property type="nucleotide sequence ID" value="NZ_CP012661.1"/>
</dbReference>
<gene>
    <name evidence="2" type="ORF">AKL17_1727</name>
</gene>
<dbReference type="KEGG" id="daa:AKL17_1727"/>
<evidence type="ECO:0000313" key="2">
    <source>
        <dbReference type="EMBL" id="AMY68979.1"/>
    </source>
</evidence>
<dbReference type="AlphaFoldDB" id="A0A161GWH1"/>
<name>A0A161GWH1_9RHOB</name>